<evidence type="ECO:0000313" key="3">
    <source>
        <dbReference type="Proteomes" id="UP000664203"/>
    </source>
</evidence>
<comment type="caution">
    <text evidence="2">The sequence shown here is derived from an EMBL/GenBank/DDBJ whole genome shotgun (WGS) entry which is preliminary data.</text>
</comment>
<accession>A0A8H3IPD2</accession>
<evidence type="ECO:0008006" key="4">
    <source>
        <dbReference type="Google" id="ProtNLM"/>
    </source>
</evidence>
<feature type="compositionally biased region" description="Basic and acidic residues" evidence="1">
    <location>
        <begin position="506"/>
        <end position="515"/>
    </location>
</feature>
<evidence type="ECO:0000313" key="2">
    <source>
        <dbReference type="EMBL" id="CAF9922520.1"/>
    </source>
</evidence>
<proteinExistence type="predicted"/>
<dbReference type="PANTHER" id="PTHR13593">
    <property type="match status" value="1"/>
</dbReference>
<dbReference type="PANTHER" id="PTHR13593:SF146">
    <property type="entry name" value="PLC-LIKE PHOSPHODIESTERASE"/>
    <property type="match status" value="1"/>
</dbReference>
<feature type="region of interest" description="Disordered" evidence="1">
    <location>
        <begin position="476"/>
        <end position="527"/>
    </location>
</feature>
<evidence type="ECO:0000256" key="1">
    <source>
        <dbReference type="SAM" id="MobiDB-lite"/>
    </source>
</evidence>
<dbReference type="Gene3D" id="3.20.20.190">
    <property type="entry name" value="Phosphatidylinositol (PI) phosphodiesterase"/>
    <property type="match status" value="1"/>
</dbReference>
<protein>
    <recommendedName>
        <fullName evidence="4">PLC-like phosphodiesterase</fullName>
    </recommendedName>
</protein>
<dbReference type="AlphaFoldDB" id="A0A8H3IPD2"/>
<dbReference type="OrthoDB" id="1046782at2759"/>
<dbReference type="GO" id="GO:0006629">
    <property type="term" value="P:lipid metabolic process"/>
    <property type="evidence" value="ECO:0007669"/>
    <property type="project" value="InterPro"/>
</dbReference>
<keyword evidence="3" id="KW-1185">Reference proteome</keyword>
<dbReference type="InterPro" id="IPR051057">
    <property type="entry name" value="PI-PLC_domain"/>
</dbReference>
<gene>
    <name evidence="2" type="ORF">ALECFALPRED_002114</name>
</gene>
<reference evidence="2" key="1">
    <citation type="submission" date="2021-03" db="EMBL/GenBank/DDBJ databases">
        <authorList>
            <person name="Tagirdzhanova G."/>
        </authorList>
    </citation>
    <scope>NUCLEOTIDE SEQUENCE</scope>
</reference>
<organism evidence="2 3">
    <name type="scientific">Alectoria fallacina</name>
    <dbReference type="NCBI Taxonomy" id="1903189"/>
    <lineage>
        <taxon>Eukaryota</taxon>
        <taxon>Fungi</taxon>
        <taxon>Dikarya</taxon>
        <taxon>Ascomycota</taxon>
        <taxon>Pezizomycotina</taxon>
        <taxon>Lecanoromycetes</taxon>
        <taxon>OSLEUM clade</taxon>
        <taxon>Lecanoromycetidae</taxon>
        <taxon>Lecanorales</taxon>
        <taxon>Lecanorineae</taxon>
        <taxon>Parmeliaceae</taxon>
        <taxon>Alectoria</taxon>
    </lineage>
</organism>
<dbReference type="EMBL" id="CAJPDR010000156">
    <property type="protein sequence ID" value="CAF9922520.1"/>
    <property type="molecule type" value="Genomic_DNA"/>
</dbReference>
<dbReference type="GO" id="GO:0008081">
    <property type="term" value="F:phosphoric diester hydrolase activity"/>
    <property type="evidence" value="ECO:0007669"/>
    <property type="project" value="InterPro"/>
</dbReference>
<dbReference type="SUPFAM" id="SSF51695">
    <property type="entry name" value="PLC-like phosphodiesterases"/>
    <property type="match status" value="1"/>
</dbReference>
<name>A0A8H3IPD2_9LECA</name>
<dbReference type="InterPro" id="IPR017946">
    <property type="entry name" value="PLC-like_Pdiesterase_TIM-brl"/>
</dbReference>
<sequence length="527" mass="57753">MPSKGITVYSYISVEGYVVEFTVPKNAVRNTATDNFTSKDLQVDSSNIQGFSHYTGRFEWKAFDSDGNIVGSKYNDINSLTGNLEGGSMTSTAEFAPIVTDAVIITFGFYDAGHGEAGLTDHDQCYVTICSTSNKAWMGAVAPPGSSQAQHPFSRFVLAAPHDNGMNSMQQADAVLSSVNSDMVAELRKLVPGLHHFPHIPDEALVHMLPNIVYGVSITQKKQVPVMLALGARYFEFRPAELLPAFQKVSKLPNKFYFQHACIPGLAFDEFLDSQVQFLDANPTEIVTVHIRYDNIVKECKKPTEEEIHQALNSACATAQNAKLTWGHRECFSKPIDTLRSTGQRLIVVIMAEKYDSWTAAAYATLKADPILARFESMNTAGQESTDITVLQCQATSQSIKEVLLYSVVSAHAASSCLTSTKGMLDMQTLPWIKANALDRLQAEKTIVLMNDFIDGATTDTSIELSRRRLGVESLSEISSADGQDAASRDTQGQESLVRPFQEASVEDKDEKATPIEDSAPMPGRFE</sequence>
<dbReference type="Proteomes" id="UP000664203">
    <property type="component" value="Unassembled WGS sequence"/>
</dbReference>